<gene>
    <name evidence="3" type="ORF">SAMN06265367_102276</name>
</gene>
<organism evidence="3 4">
    <name type="scientific">Algoriphagus winogradskyi</name>
    <dbReference type="NCBI Taxonomy" id="237017"/>
    <lineage>
        <taxon>Bacteria</taxon>
        <taxon>Pseudomonadati</taxon>
        <taxon>Bacteroidota</taxon>
        <taxon>Cytophagia</taxon>
        <taxon>Cytophagales</taxon>
        <taxon>Cyclobacteriaceae</taxon>
        <taxon>Algoriphagus</taxon>
    </lineage>
</organism>
<evidence type="ECO:0000313" key="3">
    <source>
        <dbReference type="EMBL" id="SMP13921.1"/>
    </source>
</evidence>
<reference evidence="3 4" key="1">
    <citation type="submission" date="2017-05" db="EMBL/GenBank/DDBJ databases">
        <authorList>
            <person name="Varghese N."/>
            <person name="Submissions S."/>
        </authorList>
    </citation>
    <scope>NUCLEOTIDE SEQUENCE [LARGE SCALE GENOMIC DNA]</scope>
    <source>
        <strain evidence="3 4">DSM 15360</strain>
    </source>
</reference>
<name>A0ABY1NMZ0_9BACT</name>
<proteinExistence type="inferred from homology"/>
<dbReference type="EMBL" id="FXUA01000002">
    <property type="protein sequence ID" value="SMP13921.1"/>
    <property type="molecule type" value="Genomic_DNA"/>
</dbReference>
<comment type="caution">
    <text evidence="3">The sequence shown here is derived from an EMBL/GenBank/DDBJ whole genome shotgun (WGS) entry which is preliminary data.</text>
</comment>
<keyword evidence="4" id="KW-1185">Reference proteome</keyword>
<feature type="domain" description="NADH:ubiquinone oxidoreductase intermediate-associated protein 30" evidence="2">
    <location>
        <begin position="23"/>
        <end position="171"/>
    </location>
</feature>
<dbReference type="Proteomes" id="UP001157915">
    <property type="component" value="Unassembled WGS sequence"/>
</dbReference>
<sequence length="177" mass="20143">MLLHDVKALILFSLMSSFIVLYQFTKNSPTSDWRIVDDVVMGGRSSGDFHINESGNGVFEGVVSLANNGGFSSVRYRETFQIQSHTTIKIHLKGDGSPYQFRVKASVSDRHSYISQFETSGEWETIEIDLADMYPAFRGRKLSIPNFDKEQIEELAFLIGNKKEQKFHLELKSIELI</sequence>
<dbReference type="SUPFAM" id="SSF49785">
    <property type="entry name" value="Galactose-binding domain-like"/>
    <property type="match status" value="1"/>
</dbReference>
<evidence type="ECO:0000256" key="1">
    <source>
        <dbReference type="ARBA" id="ARBA00007884"/>
    </source>
</evidence>
<dbReference type="InterPro" id="IPR008979">
    <property type="entry name" value="Galactose-bd-like_sf"/>
</dbReference>
<dbReference type="InterPro" id="IPR039131">
    <property type="entry name" value="NDUFAF1"/>
</dbReference>
<dbReference type="PANTHER" id="PTHR13194:SF19">
    <property type="entry name" value="NAD(P)-BINDING ROSSMANN-FOLD SUPERFAMILY PROTEIN"/>
    <property type="match status" value="1"/>
</dbReference>
<dbReference type="InterPro" id="IPR013857">
    <property type="entry name" value="NADH-UbQ_OxRdtase-assoc_prot30"/>
</dbReference>
<comment type="similarity">
    <text evidence="1">Belongs to the CIA30 family.</text>
</comment>
<dbReference type="PANTHER" id="PTHR13194">
    <property type="entry name" value="COMPLEX I INTERMEDIATE-ASSOCIATED PROTEIN 30"/>
    <property type="match status" value="1"/>
</dbReference>
<accession>A0ABY1NMZ0</accession>
<evidence type="ECO:0000259" key="2">
    <source>
        <dbReference type="Pfam" id="PF08547"/>
    </source>
</evidence>
<dbReference type="Pfam" id="PF08547">
    <property type="entry name" value="CIA30"/>
    <property type="match status" value="1"/>
</dbReference>
<protein>
    <submittedName>
        <fullName evidence="3">Complex I intermediate-associated protein 30 (CIA30)</fullName>
    </submittedName>
</protein>
<dbReference type="Gene3D" id="2.60.120.430">
    <property type="entry name" value="Galactose-binding lectin"/>
    <property type="match status" value="1"/>
</dbReference>
<evidence type="ECO:0000313" key="4">
    <source>
        <dbReference type="Proteomes" id="UP001157915"/>
    </source>
</evidence>